<feature type="transmembrane region" description="Helical" evidence="1">
    <location>
        <begin position="139"/>
        <end position="163"/>
    </location>
</feature>
<evidence type="ECO:0000313" key="2">
    <source>
        <dbReference type="EMBL" id="MDG3013467.1"/>
    </source>
</evidence>
<feature type="transmembrane region" description="Helical" evidence="1">
    <location>
        <begin position="97"/>
        <end position="114"/>
    </location>
</feature>
<keyword evidence="1" id="KW-1133">Transmembrane helix</keyword>
<protein>
    <submittedName>
        <fullName evidence="2">DUF998 domain-containing protein</fullName>
    </submittedName>
</protein>
<gene>
    <name evidence="2" type="ORF">NVS88_02725</name>
</gene>
<feature type="transmembrane region" description="Helical" evidence="1">
    <location>
        <begin position="69"/>
        <end position="90"/>
    </location>
</feature>
<evidence type="ECO:0000256" key="1">
    <source>
        <dbReference type="SAM" id="Phobius"/>
    </source>
</evidence>
<evidence type="ECO:0000313" key="3">
    <source>
        <dbReference type="Proteomes" id="UP001152755"/>
    </source>
</evidence>
<feature type="transmembrane region" description="Helical" evidence="1">
    <location>
        <begin position="25"/>
        <end position="49"/>
    </location>
</feature>
<keyword evidence="1" id="KW-0472">Membrane</keyword>
<name>A0A9X4LZN2_9ACTN</name>
<proteinExistence type="predicted"/>
<comment type="caution">
    <text evidence="2">The sequence shown here is derived from an EMBL/GenBank/DDBJ whole genome shotgun (WGS) entry which is preliminary data.</text>
</comment>
<dbReference type="AlphaFoldDB" id="A0A9X4LZN2"/>
<reference evidence="2" key="1">
    <citation type="submission" date="2022-08" db="EMBL/GenBank/DDBJ databases">
        <title>Genome analysis of Corynebacteriales strain.</title>
        <authorList>
            <person name="Lee S.D."/>
        </authorList>
    </citation>
    <scope>NUCLEOTIDE SEQUENCE</scope>
    <source>
        <strain evidence="2">D3-21</strain>
    </source>
</reference>
<organism evidence="2 3">
    <name type="scientific">Speluncibacter jeojiensis</name>
    <dbReference type="NCBI Taxonomy" id="2710754"/>
    <lineage>
        <taxon>Bacteria</taxon>
        <taxon>Bacillati</taxon>
        <taxon>Actinomycetota</taxon>
        <taxon>Actinomycetes</taxon>
        <taxon>Mycobacteriales</taxon>
        <taxon>Speluncibacteraceae</taxon>
        <taxon>Speluncibacter</taxon>
    </lineage>
</organism>
<feature type="transmembrane region" description="Helical" evidence="1">
    <location>
        <begin position="170"/>
        <end position="191"/>
    </location>
</feature>
<dbReference type="Proteomes" id="UP001152755">
    <property type="component" value="Unassembled WGS sequence"/>
</dbReference>
<dbReference type="RefSeq" id="WP_332519101.1">
    <property type="nucleotide sequence ID" value="NZ_JANRHA010000001.1"/>
</dbReference>
<dbReference type="EMBL" id="JANRHA010000001">
    <property type="protein sequence ID" value="MDG3013467.1"/>
    <property type="molecule type" value="Genomic_DNA"/>
</dbReference>
<accession>A0A9X4LZN2</accession>
<sequence length="236" mass="24911">MNRDTGGGPTSPEGPGLGRGRSWTLAVLVFAGGLAYSNWLLEFVVHTGLDHVNSFLSQLEEPGHPYRALFVGGDLVSAALLLIAAVLALVWSRPNRWYVAGWVLLGLFGAATIADASNPMSGTAESEASRGLFPQLRHVHALTSTAAVTAMFAAIIVFTVLVFRSRLFPVLRTVGVAFLATLVLATLALAVGDNLEQHFGDHFALGVVQRLQVAAMSAWLATLAFALCRGPFADGG</sequence>
<dbReference type="InterPro" id="IPR009339">
    <property type="entry name" value="DUF998"/>
</dbReference>
<keyword evidence="3" id="KW-1185">Reference proteome</keyword>
<dbReference type="Pfam" id="PF06197">
    <property type="entry name" value="DUF998"/>
    <property type="match status" value="1"/>
</dbReference>
<keyword evidence="1" id="KW-0812">Transmembrane</keyword>
<feature type="transmembrane region" description="Helical" evidence="1">
    <location>
        <begin position="211"/>
        <end position="228"/>
    </location>
</feature>